<feature type="signal peptide" evidence="1">
    <location>
        <begin position="1"/>
        <end position="19"/>
    </location>
</feature>
<accession>A0A0F4QS81</accession>
<dbReference type="RefSeq" id="WP_046004382.1">
    <property type="nucleotide sequence ID" value="NZ_JXYA01000016.1"/>
</dbReference>
<dbReference type="SUPFAM" id="SSF49503">
    <property type="entry name" value="Cupredoxins"/>
    <property type="match status" value="1"/>
</dbReference>
<evidence type="ECO:0000313" key="3">
    <source>
        <dbReference type="Proteomes" id="UP000033452"/>
    </source>
</evidence>
<proteinExistence type="predicted"/>
<dbReference type="InterPro" id="IPR008972">
    <property type="entry name" value="Cupredoxin"/>
</dbReference>
<dbReference type="AlphaFoldDB" id="A0A0F4QS81"/>
<gene>
    <name evidence="2" type="ORF">TW77_07665</name>
</gene>
<organism evidence="2 3">
    <name type="scientific">Pseudoalteromonas rubra</name>
    <dbReference type="NCBI Taxonomy" id="43658"/>
    <lineage>
        <taxon>Bacteria</taxon>
        <taxon>Pseudomonadati</taxon>
        <taxon>Pseudomonadota</taxon>
        <taxon>Gammaproteobacteria</taxon>
        <taxon>Alteromonadales</taxon>
        <taxon>Pseudoalteromonadaceae</taxon>
        <taxon>Pseudoalteromonas</taxon>
    </lineage>
</organism>
<keyword evidence="1" id="KW-0732">Signal</keyword>
<evidence type="ECO:0008006" key="4">
    <source>
        <dbReference type="Google" id="ProtNLM"/>
    </source>
</evidence>
<evidence type="ECO:0000313" key="2">
    <source>
        <dbReference type="EMBL" id="KJZ10110.1"/>
    </source>
</evidence>
<protein>
    <recommendedName>
        <fullName evidence="4">Methylamine utilization protein</fullName>
    </recommendedName>
</protein>
<feature type="chain" id="PRO_5002476094" description="Methylamine utilization protein" evidence="1">
    <location>
        <begin position="20"/>
        <end position="202"/>
    </location>
</feature>
<name>A0A0F4QS81_9GAMM</name>
<dbReference type="PATRIC" id="fig|43658.5.peg.1612"/>
<comment type="caution">
    <text evidence="2">The sequence shown here is derived from an EMBL/GenBank/DDBJ whole genome shotgun (WGS) entry which is preliminary data.</text>
</comment>
<dbReference type="Gene3D" id="2.60.40.420">
    <property type="entry name" value="Cupredoxins - blue copper proteins"/>
    <property type="match status" value="1"/>
</dbReference>
<reference evidence="2 3" key="1">
    <citation type="journal article" date="2015" name="BMC Genomics">
        <title>Genome mining reveals unlocked bioactive potential of marine Gram-negative bacteria.</title>
        <authorList>
            <person name="Machado H."/>
            <person name="Sonnenschein E.C."/>
            <person name="Melchiorsen J."/>
            <person name="Gram L."/>
        </authorList>
    </citation>
    <scope>NUCLEOTIDE SEQUENCE [LARGE SCALE GENOMIC DNA]</scope>
    <source>
        <strain evidence="2 3">S2471</strain>
    </source>
</reference>
<evidence type="ECO:0000256" key="1">
    <source>
        <dbReference type="SAM" id="SignalP"/>
    </source>
</evidence>
<dbReference type="OrthoDB" id="9757546at2"/>
<dbReference type="EMBL" id="JXYA01000016">
    <property type="protein sequence ID" value="KJZ10110.1"/>
    <property type="molecule type" value="Genomic_DNA"/>
</dbReference>
<sequence length="202" mass="22224">MIKRTLLTFGLCMVFDVQAATLTGELSFVKKPPFVGILYAKGGQGPKAAELDQANKVFDKKVVIVGQNGEITFKNSDEFQHNIFANDPNSGVKFDVGLMNQGQTTKIAANWSENTLTRIGCKIHPKMRSYIANVNSDAYQVLPFTKKQKSYSIELDAGSATTFVLQIPKYDPVEVTLSPGEVKSVEVLYKGKLRANLSLTLK</sequence>
<keyword evidence="3" id="KW-1185">Reference proteome</keyword>
<dbReference type="Proteomes" id="UP000033452">
    <property type="component" value="Unassembled WGS sequence"/>
</dbReference>